<organism evidence="7 8">
    <name type="scientific">Apatococcus fuscideae</name>
    <dbReference type="NCBI Taxonomy" id="2026836"/>
    <lineage>
        <taxon>Eukaryota</taxon>
        <taxon>Viridiplantae</taxon>
        <taxon>Chlorophyta</taxon>
        <taxon>core chlorophytes</taxon>
        <taxon>Trebouxiophyceae</taxon>
        <taxon>Chlorellales</taxon>
        <taxon>Chlorellaceae</taxon>
        <taxon>Apatococcus</taxon>
    </lineage>
</organism>
<feature type="transmembrane region" description="Helical" evidence="6">
    <location>
        <begin position="25"/>
        <end position="50"/>
    </location>
</feature>
<dbReference type="PANTHER" id="PTHR42893:SF46">
    <property type="entry name" value="PROTEIN DETOXIFICATION 44, CHLOROPLASTIC"/>
    <property type="match status" value="1"/>
</dbReference>
<dbReference type="Pfam" id="PF01554">
    <property type="entry name" value="MatE"/>
    <property type="match status" value="1"/>
</dbReference>
<dbReference type="InterPro" id="IPR044644">
    <property type="entry name" value="DinF-like"/>
</dbReference>
<comment type="similarity">
    <text evidence="2">Belongs to the multi antimicrobial extrusion (MATE) (TC 2.A.66.1) family.</text>
</comment>
<evidence type="ECO:0000313" key="8">
    <source>
        <dbReference type="Proteomes" id="UP001485043"/>
    </source>
</evidence>
<accession>A0AAW1TBB1</accession>
<keyword evidence="3 6" id="KW-0812">Transmembrane</keyword>
<dbReference type="EMBL" id="JALJOV010000199">
    <property type="protein sequence ID" value="KAK9865997.1"/>
    <property type="molecule type" value="Genomic_DNA"/>
</dbReference>
<sequence length="341" mass="34721">MAVIDTAIVGRLGTVPLGAVGLSNLVYFFTTVIFSFLLVVTTPRVAAAVAQNDSREASVSTAQGLVIGLVFGVALLLALQHYAPAILKGFGAQDEDTRTPLKALVAQNVVYLGLDLLLVGGLGWGVAGAAAAASAGQYIGFLAMAAALVRRGSLDLGDLRVLPTPQQLGSTLLTGLALALCIGSVATSVLSATSMASAMGAVTLGAHTAVKQIIDFCQNIFGTFSTIGVALGICTSAVLLIAQGPLISLFTSEAAVVAEAKPLIPMLALFIPLAPCACALEGTMTGAYEIAWIASRTIISAAISCSWLYFAAPPGFYQACKGSGLLKSGRITRATGEETLV</sequence>
<feature type="transmembrane region" description="Helical" evidence="6">
    <location>
        <begin position="220"/>
        <end position="242"/>
    </location>
</feature>
<proteinExistence type="inferred from homology"/>
<dbReference type="GO" id="GO:0042910">
    <property type="term" value="F:xenobiotic transmembrane transporter activity"/>
    <property type="evidence" value="ECO:0007669"/>
    <property type="project" value="InterPro"/>
</dbReference>
<dbReference type="PANTHER" id="PTHR42893">
    <property type="entry name" value="PROTEIN DETOXIFICATION 44, CHLOROPLASTIC-RELATED"/>
    <property type="match status" value="1"/>
</dbReference>
<evidence type="ECO:0000256" key="5">
    <source>
        <dbReference type="ARBA" id="ARBA00023136"/>
    </source>
</evidence>
<dbReference type="GO" id="GO:0015297">
    <property type="term" value="F:antiporter activity"/>
    <property type="evidence" value="ECO:0007669"/>
    <property type="project" value="InterPro"/>
</dbReference>
<dbReference type="InterPro" id="IPR002528">
    <property type="entry name" value="MATE_fam"/>
</dbReference>
<evidence type="ECO:0000256" key="1">
    <source>
        <dbReference type="ARBA" id="ARBA00004141"/>
    </source>
</evidence>
<dbReference type="GO" id="GO:0016020">
    <property type="term" value="C:membrane"/>
    <property type="evidence" value="ECO:0007669"/>
    <property type="project" value="UniProtKB-SubCell"/>
</dbReference>
<keyword evidence="5 6" id="KW-0472">Membrane</keyword>
<dbReference type="Proteomes" id="UP001485043">
    <property type="component" value="Unassembled WGS sequence"/>
</dbReference>
<gene>
    <name evidence="7" type="ORF">WJX84_009925</name>
</gene>
<evidence type="ECO:0000313" key="7">
    <source>
        <dbReference type="EMBL" id="KAK9865997.1"/>
    </source>
</evidence>
<keyword evidence="8" id="KW-1185">Reference proteome</keyword>
<dbReference type="AlphaFoldDB" id="A0AAW1TBB1"/>
<evidence type="ECO:0000256" key="4">
    <source>
        <dbReference type="ARBA" id="ARBA00022989"/>
    </source>
</evidence>
<reference evidence="7 8" key="1">
    <citation type="journal article" date="2024" name="Nat. Commun.">
        <title>Phylogenomics reveals the evolutionary origins of lichenization in chlorophyte algae.</title>
        <authorList>
            <person name="Puginier C."/>
            <person name="Libourel C."/>
            <person name="Otte J."/>
            <person name="Skaloud P."/>
            <person name="Haon M."/>
            <person name="Grisel S."/>
            <person name="Petersen M."/>
            <person name="Berrin J.G."/>
            <person name="Delaux P.M."/>
            <person name="Dal Grande F."/>
            <person name="Keller J."/>
        </authorList>
    </citation>
    <scope>NUCLEOTIDE SEQUENCE [LARGE SCALE GENOMIC DNA]</scope>
    <source>
        <strain evidence="7 8">SAG 2523</strain>
    </source>
</reference>
<keyword evidence="4 6" id="KW-1133">Transmembrane helix</keyword>
<feature type="transmembrane region" description="Helical" evidence="6">
    <location>
        <begin position="263"/>
        <end position="284"/>
    </location>
</feature>
<evidence type="ECO:0000256" key="6">
    <source>
        <dbReference type="SAM" id="Phobius"/>
    </source>
</evidence>
<evidence type="ECO:0000256" key="3">
    <source>
        <dbReference type="ARBA" id="ARBA00022692"/>
    </source>
</evidence>
<feature type="transmembrane region" description="Helical" evidence="6">
    <location>
        <begin position="290"/>
        <end position="311"/>
    </location>
</feature>
<comment type="subcellular location">
    <subcellularLocation>
        <location evidence="1">Membrane</location>
        <topology evidence="1">Multi-pass membrane protein</topology>
    </subcellularLocation>
</comment>
<evidence type="ECO:0000256" key="2">
    <source>
        <dbReference type="ARBA" id="ARBA00010199"/>
    </source>
</evidence>
<feature type="transmembrane region" description="Helical" evidence="6">
    <location>
        <begin position="170"/>
        <end position="190"/>
    </location>
</feature>
<protein>
    <submittedName>
        <fullName evidence="7">Uncharacterized protein</fullName>
    </submittedName>
</protein>
<comment type="caution">
    <text evidence="7">The sequence shown here is derived from an EMBL/GenBank/DDBJ whole genome shotgun (WGS) entry which is preliminary data.</text>
</comment>
<name>A0AAW1TBB1_9CHLO</name>
<feature type="transmembrane region" description="Helical" evidence="6">
    <location>
        <begin position="62"/>
        <end position="83"/>
    </location>
</feature>